<gene>
    <name evidence="1" type="ORF">KC980_04160</name>
</gene>
<dbReference type="Proteomes" id="UP000740557">
    <property type="component" value="Unassembled WGS sequence"/>
</dbReference>
<sequence>MEIQIKSQKEFPLLERYKKVFNIDEKTIFAYNYTIYLDGILTKDLYIHEKTHIEQQERDGLEYWVENYLENPEYRLKQEIEAYQKQLKSIKDREHRNKVAIFSAKTLASPLYGNIITFEEAFNKIKK</sequence>
<proteinExistence type="predicted"/>
<accession>A0A955EDQ0</accession>
<reference evidence="1" key="2">
    <citation type="journal article" date="2021" name="Microbiome">
        <title>Successional dynamics and alternative stable states in a saline activated sludge microbial community over 9 years.</title>
        <authorList>
            <person name="Wang Y."/>
            <person name="Ye J."/>
            <person name="Ju F."/>
            <person name="Liu L."/>
            <person name="Boyd J.A."/>
            <person name="Deng Y."/>
            <person name="Parks D.H."/>
            <person name="Jiang X."/>
            <person name="Yin X."/>
            <person name="Woodcroft B.J."/>
            <person name="Tyson G.W."/>
            <person name="Hugenholtz P."/>
            <person name="Polz M.F."/>
            <person name="Zhang T."/>
        </authorList>
    </citation>
    <scope>NUCLEOTIDE SEQUENCE</scope>
    <source>
        <strain evidence="1">HKST-UBA79</strain>
    </source>
</reference>
<dbReference type="AlphaFoldDB" id="A0A955EDQ0"/>
<evidence type="ECO:0000313" key="1">
    <source>
        <dbReference type="EMBL" id="MCA9308681.1"/>
    </source>
</evidence>
<reference evidence="1" key="1">
    <citation type="submission" date="2020-04" db="EMBL/GenBank/DDBJ databases">
        <authorList>
            <person name="Zhang T."/>
        </authorList>
    </citation>
    <scope>NUCLEOTIDE SEQUENCE</scope>
    <source>
        <strain evidence="1">HKST-UBA79</strain>
    </source>
</reference>
<organism evidence="1 2">
    <name type="scientific">candidate division WWE3 bacterium</name>
    <dbReference type="NCBI Taxonomy" id="2053526"/>
    <lineage>
        <taxon>Bacteria</taxon>
        <taxon>Katanobacteria</taxon>
    </lineage>
</organism>
<protein>
    <submittedName>
        <fullName evidence="1">Uncharacterized protein</fullName>
    </submittedName>
</protein>
<name>A0A955EDQ0_UNCKA</name>
<dbReference type="EMBL" id="JAGQNX010000134">
    <property type="protein sequence ID" value="MCA9308681.1"/>
    <property type="molecule type" value="Genomic_DNA"/>
</dbReference>
<evidence type="ECO:0000313" key="2">
    <source>
        <dbReference type="Proteomes" id="UP000740557"/>
    </source>
</evidence>
<comment type="caution">
    <text evidence="1">The sequence shown here is derived from an EMBL/GenBank/DDBJ whole genome shotgun (WGS) entry which is preliminary data.</text>
</comment>